<protein>
    <submittedName>
        <fullName evidence="3">SRPBCC family protein</fullName>
    </submittedName>
</protein>
<dbReference type="InterPro" id="IPR013538">
    <property type="entry name" value="ASHA1/2-like_C"/>
</dbReference>
<reference evidence="4" key="1">
    <citation type="submission" date="2023-07" db="EMBL/GenBank/DDBJ databases">
        <title>Description of three actinobacteria isolated from air of manufacturing shop in a pharmaceutical factory.</title>
        <authorList>
            <person name="Zhang D.-F."/>
        </authorList>
    </citation>
    <scope>NUCLEOTIDE SEQUENCE [LARGE SCALE GENOMIC DNA]</scope>
    <source>
        <strain evidence="4">CCTCC AB 207010</strain>
    </source>
</reference>
<proteinExistence type="inferred from homology"/>
<gene>
    <name evidence="3" type="ORF">RH857_04995</name>
</gene>
<dbReference type="CDD" id="cd07814">
    <property type="entry name" value="SRPBCC_CalC_Aha1-like"/>
    <property type="match status" value="1"/>
</dbReference>
<dbReference type="Pfam" id="PF08327">
    <property type="entry name" value="AHSA1"/>
    <property type="match status" value="2"/>
</dbReference>
<feature type="domain" description="Activator of Hsp90 ATPase homologue 1/2-like C-terminal" evidence="2">
    <location>
        <begin position="190"/>
        <end position="321"/>
    </location>
</feature>
<keyword evidence="4" id="KW-1185">Reference proteome</keyword>
<evidence type="ECO:0000259" key="2">
    <source>
        <dbReference type="Pfam" id="PF08327"/>
    </source>
</evidence>
<dbReference type="RefSeq" id="WP_310536869.1">
    <property type="nucleotide sequence ID" value="NZ_BAAAOC010000091.1"/>
</dbReference>
<feature type="domain" description="Activator of Hsp90 ATPase homologue 1/2-like C-terminal" evidence="2">
    <location>
        <begin position="23"/>
        <end position="159"/>
    </location>
</feature>
<sequence>MPVTSVEKDPENLTMTIVADFPVPISRLWDAYADPRQIEKFWGPPTYPATFTRHDLYPGGRSEYYMTGPEGDRSAGYWEYLAVEKGHSFEVLDGFAGEDGQPNEQMPSMRMVFTFEETAEGSRLTTITYFNSAEELEQLLEMGMEEGTRAAMAQIDDVLTDLRSFAADRATEAQLLSDTQVRVSRVIRGTPQQVWDAHHAPELLQRWLLGPDGWQFTNCQVATEAGQTYRYAWADANGENGFALTGEVRESQPPHREVTTEAMEGIDGPPTLNEQTLTPVEGGTLLSLVITYDSKELRDTVLATGMTEGMEISYSRLEKVLAA</sequence>
<dbReference type="Gene3D" id="3.30.530.20">
    <property type="match status" value="2"/>
</dbReference>
<comment type="similarity">
    <text evidence="1">Belongs to the AHA1 family.</text>
</comment>
<dbReference type="SUPFAM" id="SSF55961">
    <property type="entry name" value="Bet v1-like"/>
    <property type="match status" value="2"/>
</dbReference>
<comment type="caution">
    <text evidence="3">The sequence shown here is derived from an EMBL/GenBank/DDBJ whole genome shotgun (WGS) entry which is preliminary data.</text>
</comment>
<evidence type="ECO:0000313" key="3">
    <source>
        <dbReference type="EMBL" id="MDR5711489.1"/>
    </source>
</evidence>
<name>A0ABU1FS46_9MICC</name>
<dbReference type="Proteomes" id="UP001260872">
    <property type="component" value="Unassembled WGS sequence"/>
</dbReference>
<accession>A0ABU1FS46</accession>
<evidence type="ECO:0000313" key="4">
    <source>
        <dbReference type="Proteomes" id="UP001260872"/>
    </source>
</evidence>
<evidence type="ECO:0000256" key="1">
    <source>
        <dbReference type="ARBA" id="ARBA00006817"/>
    </source>
</evidence>
<dbReference type="InterPro" id="IPR023393">
    <property type="entry name" value="START-like_dom_sf"/>
</dbReference>
<dbReference type="EMBL" id="JAVKGT010000009">
    <property type="protein sequence ID" value="MDR5711489.1"/>
    <property type="molecule type" value="Genomic_DNA"/>
</dbReference>
<organism evidence="3 4">
    <name type="scientific">Nesterenkonia flava</name>
    <dbReference type="NCBI Taxonomy" id="469799"/>
    <lineage>
        <taxon>Bacteria</taxon>
        <taxon>Bacillati</taxon>
        <taxon>Actinomycetota</taxon>
        <taxon>Actinomycetes</taxon>
        <taxon>Micrococcales</taxon>
        <taxon>Micrococcaceae</taxon>
        <taxon>Nesterenkonia</taxon>
    </lineage>
</organism>